<sequence length="131" mass="15266">MLPQRQHRWWGMAIVLAIVGGLSWLLNNFYYNEYVMRVPIQPLYHTVLTIVRPDFQHISHSGYQVVWTQISGEDNPAQAPWHRDWLITITGTVKNPWGLHHVHYDIYINGQHGGIEGWFIPLSHPLLSSHP</sequence>
<keyword evidence="3" id="KW-1185">Reference proteome</keyword>
<dbReference type="RefSeq" id="WP_020374042.1">
    <property type="nucleotide sequence ID" value="NZ_FWWY01000001.1"/>
</dbReference>
<reference evidence="3" key="1">
    <citation type="submission" date="2017-04" db="EMBL/GenBank/DDBJ databases">
        <authorList>
            <person name="Varghese N."/>
            <person name="Submissions S."/>
        </authorList>
    </citation>
    <scope>NUCLEOTIDE SEQUENCE [LARGE SCALE GENOMIC DNA]</scope>
    <source>
        <strain evidence="3">DSM 9293</strain>
    </source>
</reference>
<proteinExistence type="predicted"/>
<dbReference type="AlphaFoldDB" id="A0A1W1WLY2"/>
<keyword evidence="1" id="KW-1133">Transmembrane helix</keyword>
<keyword evidence="1" id="KW-0472">Membrane</keyword>
<protein>
    <submittedName>
        <fullName evidence="2">Uncharacterized protein</fullName>
    </submittedName>
</protein>
<accession>A0A1W1WLY2</accession>
<evidence type="ECO:0000313" key="3">
    <source>
        <dbReference type="Proteomes" id="UP000192660"/>
    </source>
</evidence>
<keyword evidence="1" id="KW-0812">Transmembrane</keyword>
<dbReference type="Proteomes" id="UP000192660">
    <property type="component" value="Unassembled WGS sequence"/>
</dbReference>
<feature type="transmembrane region" description="Helical" evidence="1">
    <location>
        <begin position="9"/>
        <end position="31"/>
    </location>
</feature>
<evidence type="ECO:0000256" key="1">
    <source>
        <dbReference type="SAM" id="Phobius"/>
    </source>
</evidence>
<organism evidence="2 3">
    <name type="scientific">Sulfobacillus thermosulfidooxidans (strain DSM 9293 / VKM B-1269 / AT-1)</name>
    <dbReference type="NCBI Taxonomy" id="929705"/>
    <lineage>
        <taxon>Bacteria</taxon>
        <taxon>Bacillati</taxon>
        <taxon>Bacillota</taxon>
        <taxon>Clostridia</taxon>
        <taxon>Eubacteriales</taxon>
        <taxon>Clostridiales Family XVII. Incertae Sedis</taxon>
        <taxon>Sulfobacillus</taxon>
    </lineage>
</organism>
<evidence type="ECO:0000313" key="2">
    <source>
        <dbReference type="EMBL" id="SMC06743.1"/>
    </source>
</evidence>
<gene>
    <name evidence="2" type="ORF">SAMN00768000_2998</name>
</gene>
<dbReference type="STRING" id="28034.BFX07_10710"/>
<name>A0A1W1WLY2_SULTA</name>
<dbReference type="EMBL" id="FWWY01000001">
    <property type="protein sequence ID" value="SMC06743.1"/>
    <property type="molecule type" value="Genomic_DNA"/>
</dbReference>